<dbReference type="PANTHER" id="PTHR36115">
    <property type="entry name" value="PROLINE-RICH ANTIGEN HOMOLOG-RELATED"/>
    <property type="match status" value="1"/>
</dbReference>
<keyword evidence="4 6" id="KW-1133">Transmembrane helix</keyword>
<comment type="subcellular location">
    <subcellularLocation>
        <location evidence="1">Cell membrane</location>
        <topology evidence="1">Multi-pass membrane protein</topology>
    </subcellularLocation>
</comment>
<accession>A0A1F4V1R5</accession>
<dbReference type="InterPro" id="IPR010432">
    <property type="entry name" value="RDD"/>
</dbReference>
<feature type="transmembrane region" description="Helical" evidence="6">
    <location>
        <begin position="153"/>
        <end position="175"/>
    </location>
</feature>
<keyword evidence="5 6" id="KW-0472">Membrane</keyword>
<feature type="transmembrane region" description="Helical" evidence="6">
    <location>
        <begin position="21"/>
        <end position="43"/>
    </location>
</feature>
<feature type="transmembrane region" description="Helical" evidence="6">
    <location>
        <begin position="112"/>
        <end position="130"/>
    </location>
</feature>
<evidence type="ECO:0000256" key="2">
    <source>
        <dbReference type="ARBA" id="ARBA00022475"/>
    </source>
</evidence>
<feature type="domain" description="RDD" evidence="7">
    <location>
        <begin position="14"/>
        <end position="143"/>
    </location>
</feature>
<proteinExistence type="predicted"/>
<evidence type="ECO:0000256" key="5">
    <source>
        <dbReference type="ARBA" id="ARBA00023136"/>
    </source>
</evidence>
<sequence>MILRRKIQMENKMYSSFFNRLVAFMLDIFILYVLGALVFILLLNSSNNENYIGNIILFITYILLVHGILMLFLNAYLVSKFGGTVGKLISGLNIENEDGSRLTVKQAIFREYIAKTVSFVFFGLGFFWIFKTPKKQAWHDMISSTVVVKKRNIILGILSLILLIALFIYLSIVAVTSASDLSKSFNGSVKNKVNYNSNPFNIY</sequence>
<evidence type="ECO:0000313" key="9">
    <source>
        <dbReference type="Proteomes" id="UP000177371"/>
    </source>
</evidence>
<dbReference type="PANTHER" id="PTHR36115:SF4">
    <property type="entry name" value="MEMBRANE PROTEIN"/>
    <property type="match status" value="1"/>
</dbReference>
<evidence type="ECO:0000256" key="1">
    <source>
        <dbReference type="ARBA" id="ARBA00004651"/>
    </source>
</evidence>
<dbReference type="Proteomes" id="UP000177371">
    <property type="component" value="Unassembled WGS sequence"/>
</dbReference>
<dbReference type="InterPro" id="IPR051791">
    <property type="entry name" value="Pra-immunoreactive"/>
</dbReference>
<evidence type="ECO:0000256" key="6">
    <source>
        <dbReference type="SAM" id="Phobius"/>
    </source>
</evidence>
<reference evidence="8 9" key="1">
    <citation type="journal article" date="2016" name="Nat. Commun.">
        <title>Thousands of microbial genomes shed light on interconnected biogeochemical processes in an aquifer system.</title>
        <authorList>
            <person name="Anantharaman K."/>
            <person name="Brown C.T."/>
            <person name="Hug L.A."/>
            <person name="Sharon I."/>
            <person name="Castelle C.J."/>
            <person name="Probst A.J."/>
            <person name="Thomas B.C."/>
            <person name="Singh A."/>
            <person name="Wilkins M.J."/>
            <person name="Karaoz U."/>
            <person name="Brodie E.L."/>
            <person name="Williams K.H."/>
            <person name="Hubbard S.S."/>
            <person name="Banfield J.F."/>
        </authorList>
    </citation>
    <scope>NUCLEOTIDE SEQUENCE [LARGE SCALE GENOMIC DNA]</scope>
</reference>
<keyword evidence="3 6" id="KW-0812">Transmembrane</keyword>
<evidence type="ECO:0000256" key="3">
    <source>
        <dbReference type="ARBA" id="ARBA00022692"/>
    </source>
</evidence>
<name>A0A1F4V1R5_UNCKA</name>
<comment type="caution">
    <text evidence="8">The sequence shown here is derived from an EMBL/GenBank/DDBJ whole genome shotgun (WGS) entry which is preliminary data.</text>
</comment>
<dbReference type="Pfam" id="PF06271">
    <property type="entry name" value="RDD"/>
    <property type="match status" value="1"/>
</dbReference>
<feature type="transmembrane region" description="Helical" evidence="6">
    <location>
        <begin position="55"/>
        <end position="78"/>
    </location>
</feature>
<organism evidence="8 9">
    <name type="scientific">candidate division WWE3 bacterium RBG_16_37_10</name>
    <dbReference type="NCBI Taxonomy" id="1802610"/>
    <lineage>
        <taxon>Bacteria</taxon>
        <taxon>Katanobacteria</taxon>
    </lineage>
</organism>
<gene>
    <name evidence="8" type="ORF">A2W32_00540</name>
</gene>
<dbReference type="EMBL" id="MEUT01000029">
    <property type="protein sequence ID" value="OGC51118.1"/>
    <property type="molecule type" value="Genomic_DNA"/>
</dbReference>
<dbReference type="STRING" id="1802610.A2W32_00540"/>
<protein>
    <recommendedName>
        <fullName evidence="7">RDD domain-containing protein</fullName>
    </recommendedName>
</protein>
<keyword evidence="2" id="KW-1003">Cell membrane</keyword>
<evidence type="ECO:0000313" key="8">
    <source>
        <dbReference type="EMBL" id="OGC51118.1"/>
    </source>
</evidence>
<dbReference type="AlphaFoldDB" id="A0A1F4V1R5"/>
<dbReference type="GO" id="GO:0005886">
    <property type="term" value="C:plasma membrane"/>
    <property type="evidence" value="ECO:0007669"/>
    <property type="project" value="UniProtKB-SubCell"/>
</dbReference>
<evidence type="ECO:0000259" key="7">
    <source>
        <dbReference type="Pfam" id="PF06271"/>
    </source>
</evidence>
<evidence type="ECO:0000256" key="4">
    <source>
        <dbReference type="ARBA" id="ARBA00022989"/>
    </source>
</evidence>